<name>A0A2C3XHD0_9BACI</name>
<accession>A0A2C3XHD0</accession>
<comment type="caution">
    <text evidence="1">The sequence shown here is derived from an EMBL/GenBank/DDBJ whole genome shotgun (WGS) entry which is preliminary data.</text>
</comment>
<sequence length="152" mass="17335">MILSQEIIKKWLLVFVLCFSMFFAFFPQSEASATGGLPGHAGYVYPTNIVTEDGRWDGTLYTTSTHRNVSIHFGAVQLYNKTTKRFVRMGDLEDISFRLCNASTKACTNFKNLRNGQISFPNMKANQKYYLDVSDSYRYYYATAGGEINVDR</sequence>
<dbReference type="AlphaFoldDB" id="A0A2C3XHD0"/>
<evidence type="ECO:0000313" key="2">
    <source>
        <dbReference type="Proteomes" id="UP000219775"/>
    </source>
</evidence>
<dbReference type="Proteomes" id="UP000219775">
    <property type="component" value="Unassembled WGS sequence"/>
</dbReference>
<proteinExistence type="predicted"/>
<gene>
    <name evidence="1" type="ORF">CN613_20120</name>
</gene>
<dbReference type="EMBL" id="NUDP01000077">
    <property type="protein sequence ID" value="PEM67082.1"/>
    <property type="molecule type" value="Genomic_DNA"/>
</dbReference>
<protein>
    <submittedName>
        <fullName evidence="1">Uncharacterized protein</fullName>
    </submittedName>
</protein>
<dbReference type="RefSeq" id="WP_097849520.1">
    <property type="nucleotide sequence ID" value="NZ_JARMBS010000038.1"/>
</dbReference>
<organism evidence="1 2">
    <name type="scientific">Bacillus pseudomycoides</name>
    <dbReference type="NCBI Taxonomy" id="64104"/>
    <lineage>
        <taxon>Bacteria</taxon>
        <taxon>Bacillati</taxon>
        <taxon>Bacillota</taxon>
        <taxon>Bacilli</taxon>
        <taxon>Bacillales</taxon>
        <taxon>Bacillaceae</taxon>
        <taxon>Bacillus</taxon>
        <taxon>Bacillus cereus group</taxon>
    </lineage>
</organism>
<evidence type="ECO:0000313" key="1">
    <source>
        <dbReference type="EMBL" id="PEM67082.1"/>
    </source>
</evidence>
<reference evidence="1 2" key="1">
    <citation type="submission" date="2017-09" db="EMBL/GenBank/DDBJ databases">
        <title>Large-scale bioinformatics analysis of Bacillus genomes uncovers conserved roles of natural products in bacterial physiology.</title>
        <authorList>
            <consortium name="Agbiome Team Llc"/>
            <person name="Bleich R.M."/>
            <person name="Grubbs K.J."/>
            <person name="Santa Maria K.C."/>
            <person name="Allen S.E."/>
            <person name="Farag S."/>
            <person name="Shank E.A."/>
            <person name="Bowers A."/>
        </authorList>
    </citation>
    <scope>NUCLEOTIDE SEQUENCE [LARGE SCALE GENOMIC DNA]</scope>
    <source>
        <strain evidence="1 2">AFS009893</strain>
    </source>
</reference>